<dbReference type="CDD" id="cd04301">
    <property type="entry name" value="NAT_SF"/>
    <property type="match status" value="1"/>
</dbReference>
<dbReference type="RefSeq" id="WP_344627929.1">
    <property type="nucleotide sequence ID" value="NZ_BAAALD010000127.1"/>
</dbReference>
<dbReference type="InterPro" id="IPR025559">
    <property type="entry name" value="Eis_dom"/>
</dbReference>
<dbReference type="Gene3D" id="3.40.630.30">
    <property type="match status" value="2"/>
</dbReference>
<dbReference type="InterPro" id="IPR000182">
    <property type="entry name" value="GNAT_dom"/>
</dbReference>
<sequence length="419" mass="45053">MTTGDTGTLTVRPLAAEEWDGWYRRLEVAFGGEEESAEERELYRSLTEVGRSLVVCDGAEPVGGGGAFSFRMAVPGGAVLPVAGVTMVGVLPTHRRRGGLTALMRRLLDDVRAAREPLAALTASEPGIYGRFGFGRATWRMAVKVPCHRVSLPVAENPALRLRLADPVEASPACEELYAALVPGRPGRLERSPGWERHPLLDVPSSRGGFSPRQCVLAEDAESGKLLGYARYSAKVDWSAADNAVGRVKVRDVEALTPAVYARLWRFLLDLDLVDTVEAGNLPVDDPLLHLVSDVRRLEPRLSDALHLRLVDVGAALESRGYAQPLDVVLEVADGFCPWNAGRWRLRSAGPGRATSCVRTGAPADLVLDVRELGCAYLGGETLAALARAGLVTELREGALAQASRAFASDVAPWLPHGF</sequence>
<dbReference type="InterPro" id="IPR016181">
    <property type="entry name" value="Acyl_CoA_acyltransferase"/>
</dbReference>
<reference evidence="6 7" key="1">
    <citation type="journal article" date="2019" name="Int. J. Syst. Evol. Microbiol.">
        <title>The Global Catalogue of Microorganisms (GCM) 10K type strain sequencing project: providing services to taxonomists for standard genome sequencing and annotation.</title>
        <authorList>
            <consortium name="The Broad Institute Genomics Platform"/>
            <consortium name="The Broad Institute Genome Sequencing Center for Infectious Disease"/>
            <person name="Wu L."/>
            <person name="Ma J."/>
        </authorList>
    </citation>
    <scope>NUCLEOTIDE SEQUENCE [LARGE SCALE GENOMIC DNA]</scope>
    <source>
        <strain evidence="6 7">JCM 13002</strain>
    </source>
</reference>
<keyword evidence="3 4" id="KW-0012">Acyltransferase</keyword>
<dbReference type="PANTHER" id="PTHR37817:SF1">
    <property type="entry name" value="N-ACETYLTRANSFERASE EIS"/>
    <property type="match status" value="1"/>
</dbReference>
<dbReference type="Proteomes" id="UP001499987">
    <property type="component" value="Unassembled WGS sequence"/>
</dbReference>
<dbReference type="NCBIfam" id="NF002367">
    <property type="entry name" value="PRK01346.1-4"/>
    <property type="match status" value="1"/>
</dbReference>
<evidence type="ECO:0000256" key="3">
    <source>
        <dbReference type="ARBA" id="ARBA00023315"/>
    </source>
</evidence>
<feature type="binding site" evidence="4">
    <location>
        <begin position="124"/>
        <end position="125"/>
    </location>
    <ligand>
        <name>acetyl-CoA</name>
        <dbReference type="ChEBI" id="CHEBI:57288"/>
    </ligand>
</feature>
<dbReference type="Pfam" id="PF17668">
    <property type="entry name" value="Acetyltransf_17"/>
    <property type="match status" value="1"/>
</dbReference>
<evidence type="ECO:0000259" key="5">
    <source>
        <dbReference type="PROSITE" id="PS51186"/>
    </source>
</evidence>
<dbReference type="InterPro" id="IPR041380">
    <property type="entry name" value="Acetyltransf_17"/>
</dbReference>
<accession>A0ABN1U5J2</accession>
<dbReference type="EMBL" id="BAAALD010000127">
    <property type="protein sequence ID" value="GAA1121770.1"/>
    <property type="molecule type" value="Genomic_DNA"/>
</dbReference>
<dbReference type="Pfam" id="PF13530">
    <property type="entry name" value="SCP2_2"/>
    <property type="match status" value="1"/>
</dbReference>
<protein>
    <submittedName>
        <fullName evidence="6">GNAT family N-acetyltransferase</fullName>
    </submittedName>
</protein>
<gene>
    <name evidence="6" type="ORF">GCM10009663_71680</name>
</gene>
<comment type="caution">
    <text evidence="6">The sequence shown here is derived from an EMBL/GenBank/DDBJ whole genome shotgun (WGS) entry which is preliminary data.</text>
</comment>
<evidence type="ECO:0000313" key="7">
    <source>
        <dbReference type="Proteomes" id="UP001499987"/>
    </source>
</evidence>
<feature type="binding site" evidence="4">
    <location>
        <begin position="88"/>
        <end position="90"/>
    </location>
    <ligand>
        <name>acetyl-CoA</name>
        <dbReference type="ChEBI" id="CHEBI:57288"/>
    </ligand>
</feature>
<feature type="binding site" evidence="4">
    <location>
        <begin position="96"/>
        <end position="101"/>
    </location>
    <ligand>
        <name>acetyl-CoA</name>
        <dbReference type="ChEBI" id="CHEBI:57288"/>
    </ligand>
</feature>
<evidence type="ECO:0000313" key="6">
    <source>
        <dbReference type="EMBL" id="GAA1121770.1"/>
    </source>
</evidence>
<dbReference type="Gene3D" id="3.30.1050.10">
    <property type="entry name" value="SCP2 sterol-binding domain"/>
    <property type="match status" value="1"/>
</dbReference>
<evidence type="ECO:0000256" key="4">
    <source>
        <dbReference type="HAMAP-Rule" id="MF_01812"/>
    </source>
</evidence>
<dbReference type="InterPro" id="IPR022902">
    <property type="entry name" value="NAcTrfase_Eis"/>
</dbReference>
<organism evidence="6 7">
    <name type="scientific">Kitasatospora arboriphila</name>
    <dbReference type="NCBI Taxonomy" id="258052"/>
    <lineage>
        <taxon>Bacteria</taxon>
        <taxon>Bacillati</taxon>
        <taxon>Actinomycetota</taxon>
        <taxon>Actinomycetes</taxon>
        <taxon>Kitasatosporales</taxon>
        <taxon>Streptomycetaceae</taxon>
        <taxon>Kitasatospora</taxon>
    </lineage>
</organism>
<dbReference type="PROSITE" id="PS51186">
    <property type="entry name" value="GNAT"/>
    <property type="match status" value="1"/>
</dbReference>
<evidence type="ECO:0000256" key="1">
    <source>
        <dbReference type="ARBA" id="ARBA00009213"/>
    </source>
</evidence>
<proteinExistence type="inferred from homology"/>
<dbReference type="SUPFAM" id="SSF55729">
    <property type="entry name" value="Acyl-CoA N-acyltransferases (Nat)"/>
    <property type="match status" value="1"/>
</dbReference>
<dbReference type="InterPro" id="IPR051554">
    <property type="entry name" value="Acetyltransferase_Eis"/>
</dbReference>
<keyword evidence="7" id="KW-1185">Reference proteome</keyword>
<feature type="domain" description="N-acetyltransferase" evidence="5">
    <location>
        <begin position="9"/>
        <end position="167"/>
    </location>
</feature>
<feature type="active site" description="Proton donor" evidence="4">
    <location>
        <position position="129"/>
    </location>
</feature>
<keyword evidence="2 4" id="KW-0808">Transferase</keyword>
<evidence type="ECO:0000256" key="2">
    <source>
        <dbReference type="ARBA" id="ARBA00022679"/>
    </source>
</evidence>
<comment type="subunit">
    <text evidence="4">Homohexamer; trimer of dimers.</text>
</comment>
<dbReference type="InterPro" id="IPR036527">
    <property type="entry name" value="SCP2_sterol-bd_dom_sf"/>
</dbReference>
<comment type="similarity">
    <text evidence="1 4">Belongs to the acetyltransferase Eis family.</text>
</comment>
<dbReference type="HAMAP" id="MF_01812">
    <property type="entry name" value="Eis"/>
    <property type="match status" value="1"/>
</dbReference>
<name>A0ABN1U5J2_9ACTN</name>
<dbReference type="Pfam" id="PF13527">
    <property type="entry name" value="Acetyltransf_9"/>
    <property type="match status" value="1"/>
</dbReference>
<feature type="active site" description="Proton acceptor; via carboxylate" evidence="4">
    <location>
        <position position="419"/>
    </location>
</feature>
<dbReference type="SUPFAM" id="SSF55718">
    <property type="entry name" value="SCP-like"/>
    <property type="match status" value="1"/>
</dbReference>
<dbReference type="PANTHER" id="PTHR37817">
    <property type="entry name" value="N-ACETYLTRANSFERASE EIS"/>
    <property type="match status" value="1"/>
</dbReference>